<dbReference type="CDD" id="cd00038">
    <property type="entry name" value="CAP_ED"/>
    <property type="match status" value="1"/>
</dbReference>
<dbReference type="CDD" id="cd07042">
    <property type="entry name" value="STAS_SulP_like_sulfate_transporter"/>
    <property type="match status" value="1"/>
</dbReference>
<feature type="compositionally biased region" description="Low complexity" evidence="5">
    <location>
        <begin position="161"/>
        <end position="175"/>
    </location>
</feature>
<keyword evidence="10" id="KW-1185">Reference proteome</keyword>
<evidence type="ECO:0000256" key="3">
    <source>
        <dbReference type="ARBA" id="ARBA00022989"/>
    </source>
</evidence>
<feature type="transmembrane region" description="Helical" evidence="6">
    <location>
        <begin position="867"/>
        <end position="887"/>
    </location>
</feature>
<feature type="compositionally biased region" description="Polar residues" evidence="5">
    <location>
        <begin position="55"/>
        <end position="66"/>
    </location>
</feature>
<feature type="transmembrane region" description="Helical" evidence="6">
    <location>
        <begin position="543"/>
        <end position="563"/>
    </location>
</feature>
<evidence type="ECO:0000256" key="5">
    <source>
        <dbReference type="SAM" id="MobiDB-lite"/>
    </source>
</evidence>
<gene>
    <name evidence="9" type="ORF">HDU87_004671</name>
</gene>
<feature type="compositionally biased region" description="Polar residues" evidence="5">
    <location>
        <begin position="300"/>
        <end position="311"/>
    </location>
</feature>
<evidence type="ECO:0000313" key="10">
    <source>
        <dbReference type="Proteomes" id="UP001212152"/>
    </source>
</evidence>
<comment type="caution">
    <text evidence="9">The sequence shown here is derived from an EMBL/GenBank/DDBJ whole genome shotgun (WGS) entry which is preliminary data.</text>
</comment>
<dbReference type="InterPro" id="IPR018490">
    <property type="entry name" value="cNMP-bd_dom_sf"/>
</dbReference>
<evidence type="ECO:0008006" key="11">
    <source>
        <dbReference type="Google" id="ProtNLM"/>
    </source>
</evidence>
<feature type="transmembrane region" description="Helical" evidence="6">
    <location>
        <begin position="608"/>
        <end position="627"/>
    </location>
</feature>
<feature type="region of interest" description="Disordered" evidence="5">
    <location>
        <begin position="278"/>
        <end position="315"/>
    </location>
</feature>
<evidence type="ECO:0000256" key="4">
    <source>
        <dbReference type="ARBA" id="ARBA00023136"/>
    </source>
</evidence>
<feature type="domain" description="Cyclic nucleotide-binding" evidence="7">
    <location>
        <begin position="1054"/>
        <end position="1145"/>
    </location>
</feature>
<dbReference type="Pfam" id="PF01740">
    <property type="entry name" value="STAS"/>
    <property type="match status" value="1"/>
</dbReference>
<sequence length="1178" mass="128034">MSLPSQHPATGCHPEDNDAEDDSGNWSHPSSASSAAIPVPSKPPNQAVLTAEPVATSSTSSFTPRSNPFALKRRSSKLQPTARSYFSTRSEDSSTLLDESALAQSAAQTRQQTLSWTYRELQLASNTAPSEAAPAPTTTQRHRMSGRVAAASPLRESDDSVTAGAGDDTTVTDTTIVSPSKERPRSPGIKAFDPLAKEKRADFERKRQVSQLSALRQLALSVEQEDGADDLEIAQENAFNSHETTPLLLSHHHSGGSELDIPDVTAFGSAAYVEEGGFNKPLQRPRRAGAGGGGGGTFPASPNSATGASRSRPSRVLHEWTTNAKNFKPRDVVNYAGFVIATMPAVLLALILNVLDAMSYGIIIFPAELAFIPETAVTSGISMFLASTVISQLVYTLGGSAFTGAVGSMMIEVMPFLHIICRTIHSGMHGAAPHAILATVMVAYAMSTLLTGLVFLLLGIFKLGTLVQFFPRHILVGCIGGIGLFLIFTGVEVTSGITTAYTLEYLRAIFKLAELKLWGSSLGLAIFLKMLQRRIQHPLFVPLFYVCVPILFYLVVFIGRFSLEEVRNAGWLISLPEGPPAPFYEFWTYYDFTAIDWGAIPATIPTQLALTFFGILHVPINVPALAVSTHQDVNLNRELIGHGISNLASGFFGSISNYMVYSNSLLYIRSGGDSKTGGLLLALATALVWMAGGKVIGFVPTIVVGSLIFHLGIDLLKESVWDTWNTGIHTLEYATIISIVTVMGVVGFTEGILTGVILACVFFVVMYARRSVIRATYTGSQLRSTVHRLYRQQYFLDQVGDQIHIIKLQGFMFFGTINQLDAYIADTLTADSRIRYVVLDFSLIYGIDYSALESFHRIKRMMRERRIHLVFAGLSVVGRTLAQSGIFEEEDEEEEDDVQLTAGKLPSSGLTPKEEQLVHAFEDVNQSLEWCENQLLVTYYQKMAGRQGPPQPPPVAAAARPVPAAHEAAALTGLSLGGLTPRRREIDQAASLVLADAPAPPLPPATASTTTPKRTSSSSGTCTESFLPVALLLQAFSEPGDYDPELLHFCEGKFERVEVKKGSVLWVAGEDPNELYVVHDGELVLVIKDNDPRGKPGAMKVVETLLPGTMVGELELFSNRPRACRLVAASDAVVWRLTKASCDELAEQDPKLMLRFVTKIALGFDAVRFYNYLVHFKY</sequence>
<feature type="region of interest" description="Disordered" evidence="5">
    <location>
        <begin position="1"/>
        <end position="95"/>
    </location>
</feature>
<evidence type="ECO:0000256" key="2">
    <source>
        <dbReference type="ARBA" id="ARBA00022692"/>
    </source>
</evidence>
<evidence type="ECO:0000256" key="1">
    <source>
        <dbReference type="ARBA" id="ARBA00004141"/>
    </source>
</evidence>
<dbReference type="InterPro" id="IPR000595">
    <property type="entry name" value="cNMP-bd_dom"/>
</dbReference>
<dbReference type="InterPro" id="IPR036513">
    <property type="entry name" value="STAS_dom_sf"/>
</dbReference>
<dbReference type="Proteomes" id="UP001212152">
    <property type="component" value="Unassembled WGS sequence"/>
</dbReference>
<dbReference type="Pfam" id="PF00027">
    <property type="entry name" value="cNMP_binding"/>
    <property type="match status" value="1"/>
</dbReference>
<feature type="transmembrane region" description="Helical" evidence="6">
    <location>
        <begin position="680"/>
        <end position="713"/>
    </location>
</feature>
<dbReference type="SUPFAM" id="SSF52091">
    <property type="entry name" value="SpoIIaa-like"/>
    <property type="match status" value="1"/>
</dbReference>
<protein>
    <recommendedName>
        <fullName evidence="11">Sulfate transporter</fullName>
    </recommendedName>
</protein>
<feature type="transmembrane region" description="Helical" evidence="6">
    <location>
        <begin position="733"/>
        <end position="765"/>
    </location>
</feature>
<dbReference type="InterPro" id="IPR014710">
    <property type="entry name" value="RmlC-like_jellyroll"/>
</dbReference>
<feature type="domain" description="STAS" evidence="8">
    <location>
        <begin position="805"/>
        <end position="875"/>
    </location>
</feature>
<evidence type="ECO:0000259" key="7">
    <source>
        <dbReference type="PROSITE" id="PS50042"/>
    </source>
</evidence>
<dbReference type="InterPro" id="IPR052706">
    <property type="entry name" value="Membrane-Transporter-like"/>
</dbReference>
<dbReference type="EMBL" id="JADGJQ010000035">
    <property type="protein sequence ID" value="KAJ3177179.1"/>
    <property type="molecule type" value="Genomic_DNA"/>
</dbReference>
<dbReference type="GO" id="GO:0016020">
    <property type="term" value="C:membrane"/>
    <property type="evidence" value="ECO:0007669"/>
    <property type="project" value="UniProtKB-SubCell"/>
</dbReference>
<feature type="transmembrane region" description="Helical" evidence="6">
    <location>
        <begin position="436"/>
        <end position="461"/>
    </location>
</feature>
<feature type="transmembrane region" description="Helical" evidence="6">
    <location>
        <begin position="647"/>
        <end position="668"/>
    </location>
</feature>
<dbReference type="PROSITE" id="PS50801">
    <property type="entry name" value="STAS"/>
    <property type="match status" value="1"/>
</dbReference>
<feature type="transmembrane region" description="Helical" evidence="6">
    <location>
        <begin position="335"/>
        <end position="355"/>
    </location>
</feature>
<comment type="subcellular location">
    <subcellularLocation>
        <location evidence="1">Membrane</location>
        <topology evidence="1">Multi-pass membrane protein</topology>
    </subcellularLocation>
</comment>
<dbReference type="InterPro" id="IPR011547">
    <property type="entry name" value="SLC26A/SulP_dom"/>
</dbReference>
<dbReference type="SUPFAM" id="SSF51206">
    <property type="entry name" value="cAMP-binding domain-like"/>
    <property type="match status" value="1"/>
</dbReference>
<organism evidence="9 10">
    <name type="scientific">Geranomyces variabilis</name>
    <dbReference type="NCBI Taxonomy" id="109894"/>
    <lineage>
        <taxon>Eukaryota</taxon>
        <taxon>Fungi</taxon>
        <taxon>Fungi incertae sedis</taxon>
        <taxon>Chytridiomycota</taxon>
        <taxon>Chytridiomycota incertae sedis</taxon>
        <taxon>Chytridiomycetes</taxon>
        <taxon>Spizellomycetales</taxon>
        <taxon>Powellomycetaceae</taxon>
        <taxon>Geranomyces</taxon>
    </lineage>
</organism>
<feature type="compositionally biased region" description="Low complexity" evidence="5">
    <location>
        <begin position="127"/>
        <end position="139"/>
    </location>
</feature>
<feature type="region of interest" description="Disordered" evidence="5">
    <location>
        <begin position="125"/>
        <end position="195"/>
    </location>
</feature>
<dbReference type="PANTHER" id="PTHR43310:SF4">
    <property type="entry name" value="AFR304WP"/>
    <property type="match status" value="1"/>
</dbReference>
<accession>A0AAD5TJC2</accession>
<evidence type="ECO:0000313" key="9">
    <source>
        <dbReference type="EMBL" id="KAJ3177179.1"/>
    </source>
</evidence>
<dbReference type="Gene3D" id="3.30.750.24">
    <property type="entry name" value="STAS domain"/>
    <property type="match status" value="1"/>
</dbReference>
<feature type="compositionally biased region" description="Polar residues" evidence="5">
    <location>
        <begin position="77"/>
        <end position="95"/>
    </location>
</feature>
<dbReference type="SMART" id="SM00100">
    <property type="entry name" value="cNMP"/>
    <property type="match status" value="1"/>
</dbReference>
<feature type="transmembrane region" description="Helical" evidence="6">
    <location>
        <begin position="473"/>
        <end position="503"/>
    </location>
</feature>
<evidence type="ECO:0000256" key="6">
    <source>
        <dbReference type="SAM" id="Phobius"/>
    </source>
</evidence>
<dbReference type="PROSITE" id="PS50042">
    <property type="entry name" value="CNMP_BINDING_3"/>
    <property type="match status" value="1"/>
</dbReference>
<feature type="transmembrane region" description="Helical" evidence="6">
    <location>
        <begin position="376"/>
        <end position="395"/>
    </location>
</feature>
<feature type="region of interest" description="Disordered" evidence="5">
    <location>
        <begin position="994"/>
        <end position="1021"/>
    </location>
</feature>
<feature type="transmembrane region" description="Helical" evidence="6">
    <location>
        <begin position="515"/>
        <end position="531"/>
    </location>
</feature>
<proteinExistence type="predicted"/>
<reference evidence="9" key="1">
    <citation type="submission" date="2020-05" db="EMBL/GenBank/DDBJ databases">
        <title>Phylogenomic resolution of chytrid fungi.</title>
        <authorList>
            <person name="Stajich J.E."/>
            <person name="Amses K."/>
            <person name="Simmons R."/>
            <person name="Seto K."/>
            <person name="Myers J."/>
            <person name="Bonds A."/>
            <person name="Quandt C.A."/>
            <person name="Barry K."/>
            <person name="Liu P."/>
            <person name="Grigoriev I."/>
            <person name="Longcore J.E."/>
            <person name="James T.Y."/>
        </authorList>
    </citation>
    <scope>NUCLEOTIDE SEQUENCE</scope>
    <source>
        <strain evidence="9">JEL0379</strain>
    </source>
</reference>
<feature type="compositionally biased region" description="Low complexity" evidence="5">
    <location>
        <begin position="27"/>
        <end position="39"/>
    </location>
</feature>
<dbReference type="AlphaFoldDB" id="A0AAD5TJC2"/>
<keyword evidence="3 6" id="KW-1133">Transmembrane helix</keyword>
<keyword evidence="2 6" id="KW-0812">Transmembrane</keyword>
<dbReference type="InterPro" id="IPR002645">
    <property type="entry name" value="STAS_dom"/>
</dbReference>
<feature type="compositionally biased region" description="Low complexity" evidence="5">
    <location>
        <begin position="1005"/>
        <end position="1021"/>
    </location>
</feature>
<dbReference type="Gene3D" id="2.60.120.10">
    <property type="entry name" value="Jelly Rolls"/>
    <property type="match status" value="1"/>
</dbReference>
<name>A0AAD5TJC2_9FUNG</name>
<feature type="transmembrane region" description="Helical" evidence="6">
    <location>
        <begin position="401"/>
        <end position="424"/>
    </location>
</feature>
<keyword evidence="4 6" id="KW-0472">Membrane</keyword>
<evidence type="ECO:0000259" key="8">
    <source>
        <dbReference type="PROSITE" id="PS50801"/>
    </source>
</evidence>
<dbReference type="PANTHER" id="PTHR43310">
    <property type="entry name" value="SULFATE TRANSPORTER YBAR-RELATED"/>
    <property type="match status" value="1"/>
</dbReference>
<dbReference type="Pfam" id="PF00916">
    <property type="entry name" value="Sulfate_transp"/>
    <property type="match status" value="1"/>
</dbReference>